<sequence>MWKLRPLVNKIKANFMKHFVPEQNLSFDETMVKYYGQHSCKQFIRGNPIRLGYKMSLCIPDGYLKHFEVYQGKAPNANPLYEQHFEKCAAPLLTFIDEFTDEKKKMPYHFFFDNLFTSLNLLNYFRRQGYGATGTVRENHLQKCQKLTSNKMLKKKSIGYYESAISKEK</sequence>
<feature type="domain" description="PiggyBac transposable element-derived protein" evidence="1">
    <location>
        <begin position="3"/>
        <end position="161"/>
    </location>
</feature>
<comment type="caution">
    <text evidence="2">The sequence shown here is derived from an EMBL/GenBank/DDBJ whole genome shotgun (WGS) entry which is preliminary data.</text>
</comment>
<dbReference type="InterPro" id="IPR052638">
    <property type="entry name" value="PiggyBac_TE-derived"/>
</dbReference>
<evidence type="ECO:0000313" key="3">
    <source>
        <dbReference type="Proteomes" id="UP001314205"/>
    </source>
</evidence>
<proteinExistence type="predicted"/>
<dbReference type="Pfam" id="PF13843">
    <property type="entry name" value="DDE_Tnp_1_7"/>
    <property type="match status" value="1"/>
</dbReference>
<dbReference type="InterPro" id="IPR029526">
    <property type="entry name" value="PGBD"/>
</dbReference>
<dbReference type="GO" id="GO:0043565">
    <property type="term" value="F:sequence-specific DNA binding"/>
    <property type="evidence" value="ECO:0007669"/>
    <property type="project" value="TreeGrafter"/>
</dbReference>
<organism evidence="2 3">
    <name type="scientific">Parnassius mnemosyne</name>
    <name type="common">clouded apollo</name>
    <dbReference type="NCBI Taxonomy" id="213953"/>
    <lineage>
        <taxon>Eukaryota</taxon>
        <taxon>Metazoa</taxon>
        <taxon>Ecdysozoa</taxon>
        <taxon>Arthropoda</taxon>
        <taxon>Hexapoda</taxon>
        <taxon>Insecta</taxon>
        <taxon>Pterygota</taxon>
        <taxon>Neoptera</taxon>
        <taxon>Endopterygota</taxon>
        <taxon>Lepidoptera</taxon>
        <taxon>Glossata</taxon>
        <taxon>Ditrysia</taxon>
        <taxon>Papilionoidea</taxon>
        <taxon>Papilionidae</taxon>
        <taxon>Parnassiinae</taxon>
        <taxon>Parnassini</taxon>
        <taxon>Parnassius</taxon>
        <taxon>Driopa</taxon>
    </lineage>
</organism>
<reference evidence="2 3" key="1">
    <citation type="submission" date="2023-11" db="EMBL/GenBank/DDBJ databases">
        <authorList>
            <person name="Hedman E."/>
            <person name="Englund M."/>
            <person name="Stromberg M."/>
            <person name="Nyberg Akerstrom W."/>
            <person name="Nylinder S."/>
            <person name="Jareborg N."/>
            <person name="Kallberg Y."/>
            <person name="Kronander E."/>
        </authorList>
    </citation>
    <scope>NUCLEOTIDE SEQUENCE [LARGE SCALE GENOMIC DNA]</scope>
</reference>
<dbReference type="PANTHER" id="PTHR47055:SF3">
    <property type="entry name" value="PHORBOL-ESTER_DAG-TYPE DOMAIN-CONTAINING PROTEIN"/>
    <property type="match status" value="1"/>
</dbReference>
<gene>
    <name evidence="2" type="ORF">PARMNEM_LOCUS9767</name>
</gene>
<dbReference type="PANTHER" id="PTHR47055">
    <property type="entry name" value="DDE_TNP_1_7 DOMAIN-CONTAINING PROTEIN"/>
    <property type="match status" value="1"/>
</dbReference>
<evidence type="ECO:0000313" key="2">
    <source>
        <dbReference type="EMBL" id="CAK1589239.1"/>
    </source>
</evidence>
<dbReference type="AlphaFoldDB" id="A0AAV1L5B0"/>
<protein>
    <recommendedName>
        <fullName evidence="1">PiggyBac transposable element-derived protein domain-containing protein</fullName>
    </recommendedName>
</protein>
<evidence type="ECO:0000259" key="1">
    <source>
        <dbReference type="Pfam" id="PF13843"/>
    </source>
</evidence>
<accession>A0AAV1L5B0</accession>
<name>A0AAV1L5B0_9NEOP</name>
<dbReference type="Proteomes" id="UP001314205">
    <property type="component" value="Unassembled WGS sequence"/>
</dbReference>
<dbReference type="EMBL" id="CAVLGL010000083">
    <property type="protein sequence ID" value="CAK1589239.1"/>
    <property type="molecule type" value="Genomic_DNA"/>
</dbReference>
<keyword evidence="3" id="KW-1185">Reference proteome</keyword>